<evidence type="ECO:0000259" key="6">
    <source>
        <dbReference type="Pfam" id="PF20510"/>
    </source>
</evidence>
<evidence type="ECO:0000256" key="3">
    <source>
        <dbReference type="ARBA" id="ARBA00007757"/>
    </source>
</evidence>
<gene>
    <name evidence="7" type="ORF">Z519_06382</name>
</gene>
<dbReference type="InterPro" id="IPR046451">
    <property type="entry name" value="HgmA_C"/>
</dbReference>
<evidence type="ECO:0000256" key="2">
    <source>
        <dbReference type="ARBA" id="ARBA00004704"/>
    </source>
</evidence>
<keyword evidence="8" id="KW-1185">Reference proteome</keyword>
<dbReference type="SUPFAM" id="SSF50129">
    <property type="entry name" value="GroES-like"/>
    <property type="match status" value="1"/>
</dbReference>
<evidence type="ECO:0000256" key="1">
    <source>
        <dbReference type="ARBA" id="ARBA00001962"/>
    </source>
</evidence>
<dbReference type="AlphaFoldDB" id="A0A0D2HP01"/>
<evidence type="ECO:0000259" key="5">
    <source>
        <dbReference type="Pfam" id="PF04209"/>
    </source>
</evidence>
<dbReference type="Pfam" id="PF04209">
    <property type="entry name" value="HgmA_C"/>
    <property type="match status" value="1"/>
</dbReference>
<comment type="cofactor">
    <cofactor evidence="1">
        <name>Fe cation</name>
        <dbReference type="ChEBI" id="CHEBI:24875"/>
    </cofactor>
</comment>
<dbReference type="PANTHER" id="PTHR11056:SF5">
    <property type="entry name" value="HOMOGENTISATE 1,2-DIOXYGENASE"/>
    <property type="match status" value="1"/>
</dbReference>
<dbReference type="InterPro" id="IPR011032">
    <property type="entry name" value="GroES-like_sf"/>
</dbReference>
<organism evidence="7 8">
    <name type="scientific">Cladophialophora bantiana (strain ATCC 10958 / CBS 173.52 / CDC B-1940 / NIH 8579)</name>
    <name type="common">Xylohypha bantiana</name>
    <dbReference type="NCBI Taxonomy" id="1442370"/>
    <lineage>
        <taxon>Eukaryota</taxon>
        <taxon>Fungi</taxon>
        <taxon>Dikarya</taxon>
        <taxon>Ascomycota</taxon>
        <taxon>Pezizomycotina</taxon>
        <taxon>Eurotiomycetes</taxon>
        <taxon>Chaetothyriomycetidae</taxon>
        <taxon>Chaetothyriales</taxon>
        <taxon>Herpotrichiellaceae</taxon>
        <taxon>Cladophialophora</taxon>
    </lineage>
</organism>
<dbReference type="Gene3D" id="3.90.180.10">
    <property type="entry name" value="Medium-chain alcohol dehydrogenases, catalytic domain"/>
    <property type="match status" value="1"/>
</dbReference>
<proteinExistence type="inferred from homology"/>
<dbReference type="HOGENOM" id="CLU_1240001_0_0_1"/>
<dbReference type="PANTHER" id="PTHR11056">
    <property type="entry name" value="HOMOGENTISATE 1,2-DIOXYGENASE"/>
    <property type="match status" value="1"/>
</dbReference>
<dbReference type="Gene3D" id="2.60.120.10">
    <property type="entry name" value="Jelly Rolls"/>
    <property type="match status" value="1"/>
</dbReference>
<dbReference type="SUPFAM" id="SSF51182">
    <property type="entry name" value="RmlC-like cupins"/>
    <property type="match status" value="1"/>
</dbReference>
<dbReference type="GO" id="GO:0004411">
    <property type="term" value="F:homogentisate 1,2-dioxygenase activity"/>
    <property type="evidence" value="ECO:0007669"/>
    <property type="project" value="UniProtKB-EC"/>
</dbReference>
<dbReference type="UniPathway" id="UPA00139">
    <property type="reaction ID" value="UER00339"/>
</dbReference>
<reference evidence="7" key="1">
    <citation type="submission" date="2015-01" db="EMBL/GenBank/DDBJ databases">
        <title>The Genome Sequence of Cladophialophora bantiana CBS 173.52.</title>
        <authorList>
            <consortium name="The Broad Institute Genomics Platform"/>
            <person name="Cuomo C."/>
            <person name="de Hoog S."/>
            <person name="Gorbushina A."/>
            <person name="Stielow B."/>
            <person name="Teixiera M."/>
            <person name="Abouelleil A."/>
            <person name="Chapman S.B."/>
            <person name="Priest M."/>
            <person name="Young S.K."/>
            <person name="Wortman J."/>
            <person name="Nusbaum C."/>
            <person name="Birren B."/>
        </authorList>
    </citation>
    <scope>NUCLEOTIDE SEQUENCE [LARGE SCALE GENOMIC DNA]</scope>
    <source>
        <strain evidence="7">CBS 173.52</strain>
    </source>
</reference>
<dbReference type="InterPro" id="IPR046452">
    <property type="entry name" value="HgmA_N"/>
</dbReference>
<sequence>MDDPEELHQQWHVVEKISGEYHVLMQDHSPFDVAAWHGNCLPYKTSVTQDMLSVCSRFAVRYDQVRRPYGSLIWTLLAARSRDPNVPLDYFIWFGPRWDVAMNSFRLPYFIATARASSLRTSTARRAGGAPTSDRAEASMRPVTRLTTGVVQRIGSHVTKVEPGHHLVMVFSCGGECKYYLRKQSSYCDVWFQYNFGVGWVDGSKVFSDPGGEAHCELFLRAE</sequence>
<evidence type="ECO:0000313" key="8">
    <source>
        <dbReference type="Proteomes" id="UP000053789"/>
    </source>
</evidence>
<dbReference type="RefSeq" id="XP_016619204.1">
    <property type="nucleotide sequence ID" value="XM_016764122.1"/>
</dbReference>
<comment type="similarity">
    <text evidence="3">Belongs to the homogentisate dioxygenase family.</text>
</comment>
<dbReference type="EC" id="1.13.11.5" evidence="4"/>
<comment type="pathway">
    <text evidence="2">Amino-acid degradation; L-phenylalanine degradation; acetoacetate and fumarate from L-phenylalanine: step 4/6.</text>
</comment>
<dbReference type="OrthoDB" id="1560166at2759"/>
<dbReference type="Proteomes" id="UP000053789">
    <property type="component" value="Unassembled WGS sequence"/>
</dbReference>
<dbReference type="GO" id="GO:0006570">
    <property type="term" value="P:tyrosine metabolic process"/>
    <property type="evidence" value="ECO:0007669"/>
    <property type="project" value="InterPro"/>
</dbReference>
<feature type="domain" description="Homogentisate 1,2-dioxygenase C-terminal" evidence="5">
    <location>
        <begin position="72"/>
        <end position="111"/>
    </location>
</feature>
<dbReference type="GO" id="GO:0006559">
    <property type="term" value="P:L-phenylalanine catabolic process"/>
    <property type="evidence" value="ECO:0007669"/>
    <property type="project" value="UniProtKB-UniPathway"/>
</dbReference>
<accession>A0A0D2HP01</accession>
<feature type="domain" description="Homogentisate 1,2-dioxygenase N-terminal" evidence="6">
    <location>
        <begin position="9"/>
        <end position="44"/>
    </location>
</feature>
<dbReference type="EMBL" id="KN846988">
    <property type="protein sequence ID" value="KIW92535.1"/>
    <property type="molecule type" value="Genomic_DNA"/>
</dbReference>
<dbReference type="GeneID" id="27699310"/>
<dbReference type="InterPro" id="IPR014710">
    <property type="entry name" value="RmlC-like_jellyroll"/>
</dbReference>
<protein>
    <recommendedName>
        <fullName evidence="4">homogentisate 1,2-dioxygenase</fullName>
        <ecNumber evidence="4">1.13.11.5</ecNumber>
    </recommendedName>
</protein>
<dbReference type="InterPro" id="IPR005708">
    <property type="entry name" value="Homogentis_dOase"/>
</dbReference>
<dbReference type="GO" id="GO:0005737">
    <property type="term" value="C:cytoplasm"/>
    <property type="evidence" value="ECO:0007669"/>
    <property type="project" value="TreeGrafter"/>
</dbReference>
<evidence type="ECO:0000256" key="4">
    <source>
        <dbReference type="ARBA" id="ARBA00013127"/>
    </source>
</evidence>
<name>A0A0D2HP01_CLAB1</name>
<dbReference type="InterPro" id="IPR011051">
    <property type="entry name" value="RmlC_Cupin_sf"/>
</dbReference>
<dbReference type="Pfam" id="PF20510">
    <property type="entry name" value="HgmA_N"/>
    <property type="match status" value="1"/>
</dbReference>
<dbReference type="VEuPathDB" id="FungiDB:Z519_06382"/>
<evidence type="ECO:0000313" key="7">
    <source>
        <dbReference type="EMBL" id="KIW92535.1"/>
    </source>
</evidence>